<evidence type="ECO:0000256" key="2">
    <source>
        <dbReference type="ARBA" id="ARBA00001946"/>
    </source>
</evidence>
<dbReference type="InterPro" id="IPR020559">
    <property type="entry name" value="PRibGlycinamide_synth_CS"/>
</dbReference>
<name>A0A7C5L7M2_AQUAO</name>
<evidence type="ECO:0000256" key="5">
    <source>
        <dbReference type="ARBA" id="ARBA00022598"/>
    </source>
</evidence>
<evidence type="ECO:0000256" key="6">
    <source>
        <dbReference type="ARBA" id="ARBA00022741"/>
    </source>
</evidence>
<dbReference type="GO" id="GO:0005524">
    <property type="term" value="F:ATP binding"/>
    <property type="evidence" value="ECO:0007669"/>
    <property type="project" value="UniProtKB-UniRule"/>
</dbReference>
<accession>A0A7C5L7M2</accession>
<proteinExistence type="inferred from homology"/>
<keyword evidence="6 12" id="KW-0547">Nucleotide-binding</keyword>
<dbReference type="InterPro" id="IPR011761">
    <property type="entry name" value="ATP-grasp"/>
</dbReference>
<dbReference type="PROSITE" id="PS50975">
    <property type="entry name" value="ATP_GRASP"/>
    <property type="match status" value="1"/>
</dbReference>
<dbReference type="SMART" id="SM01209">
    <property type="entry name" value="GARS_A"/>
    <property type="match status" value="1"/>
</dbReference>
<keyword evidence="8 12" id="KW-0067">ATP-binding</keyword>
<keyword evidence="5 14" id="KW-0436">Ligase</keyword>
<gene>
    <name evidence="14" type="ORF">ENJ61_07455</name>
</gene>
<feature type="domain" description="ATP-grasp" evidence="13">
    <location>
        <begin position="16"/>
        <end position="82"/>
    </location>
</feature>
<evidence type="ECO:0000256" key="1">
    <source>
        <dbReference type="ARBA" id="ARBA00001936"/>
    </source>
</evidence>
<evidence type="ECO:0000256" key="9">
    <source>
        <dbReference type="ARBA" id="ARBA00038345"/>
    </source>
</evidence>
<dbReference type="Gene3D" id="3.90.600.10">
    <property type="entry name" value="Phosphoribosylglycinamide synthetase, C-terminal domain"/>
    <property type="match status" value="1"/>
</dbReference>
<dbReference type="InterPro" id="IPR000115">
    <property type="entry name" value="PRibGlycinamide_synth"/>
</dbReference>
<dbReference type="GO" id="GO:0004637">
    <property type="term" value="F:phosphoribosylamine-glycine ligase activity"/>
    <property type="evidence" value="ECO:0007669"/>
    <property type="project" value="UniProtKB-EC"/>
</dbReference>
<dbReference type="PANTHER" id="PTHR43472:SF1">
    <property type="entry name" value="PHOSPHORIBOSYLAMINE--GLYCINE LIGASE, CHLOROPLASTIC"/>
    <property type="match status" value="1"/>
</dbReference>
<dbReference type="GO" id="GO:0009113">
    <property type="term" value="P:purine nucleobase biosynthetic process"/>
    <property type="evidence" value="ECO:0007669"/>
    <property type="project" value="InterPro"/>
</dbReference>
<dbReference type="SMART" id="SM01210">
    <property type="entry name" value="GARS_C"/>
    <property type="match status" value="1"/>
</dbReference>
<protein>
    <recommendedName>
        <fullName evidence="4">phosphoribosylamine--glycine ligase</fullName>
        <ecNumber evidence="4">6.3.4.13</ecNumber>
    </recommendedName>
    <alternativeName>
        <fullName evidence="10">Glycinamide ribonucleotide synthetase</fullName>
    </alternativeName>
    <alternativeName>
        <fullName evidence="11">Phosphoribosylglycinamide synthetase</fullName>
    </alternativeName>
</protein>
<dbReference type="InterPro" id="IPR020560">
    <property type="entry name" value="PRibGlycinamide_synth_C-dom"/>
</dbReference>
<evidence type="ECO:0000256" key="4">
    <source>
        <dbReference type="ARBA" id="ARBA00013255"/>
    </source>
</evidence>
<dbReference type="InterPro" id="IPR020561">
    <property type="entry name" value="PRibGlycinamid_synth_ATP-grasp"/>
</dbReference>
<reference evidence="14" key="1">
    <citation type="journal article" date="2020" name="mSystems">
        <title>Genome- and Community-Level Interaction Insights into Carbon Utilization and Element Cycling Functions of Hydrothermarchaeota in Hydrothermal Sediment.</title>
        <authorList>
            <person name="Zhou Z."/>
            <person name="Liu Y."/>
            <person name="Xu W."/>
            <person name="Pan J."/>
            <person name="Luo Z.H."/>
            <person name="Li M."/>
        </authorList>
    </citation>
    <scope>NUCLEOTIDE SEQUENCE [LARGE SCALE GENOMIC DNA]</scope>
    <source>
        <strain evidence="14">HyVt-501</strain>
    </source>
</reference>
<dbReference type="PANTHER" id="PTHR43472">
    <property type="entry name" value="PHOSPHORIBOSYLAMINE--GLYCINE LIGASE"/>
    <property type="match status" value="1"/>
</dbReference>
<dbReference type="GO" id="GO:0046872">
    <property type="term" value="F:metal ion binding"/>
    <property type="evidence" value="ECO:0007669"/>
    <property type="project" value="InterPro"/>
</dbReference>
<dbReference type="FunFam" id="3.90.600.10:FF:000001">
    <property type="entry name" value="Trifunctional purine biosynthetic protein adenosine-3"/>
    <property type="match status" value="1"/>
</dbReference>
<evidence type="ECO:0000256" key="12">
    <source>
        <dbReference type="PROSITE-ProRule" id="PRU00409"/>
    </source>
</evidence>
<keyword evidence="7" id="KW-0658">Purine biosynthesis</keyword>
<evidence type="ECO:0000259" key="13">
    <source>
        <dbReference type="PROSITE" id="PS50975"/>
    </source>
</evidence>
<evidence type="ECO:0000256" key="7">
    <source>
        <dbReference type="ARBA" id="ARBA00022755"/>
    </source>
</evidence>
<dbReference type="GO" id="GO:0006189">
    <property type="term" value="P:'de novo' IMP biosynthetic process"/>
    <property type="evidence" value="ECO:0007669"/>
    <property type="project" value="UniProtKB-UniPathway"/>
</dbReference>
<dbReference type="InterPro" id="IPR011054">
    <property type="entry name" value="Rudment_hybrid_motif"/>
</dbReference>
<dbReference type="SUPFAM" id="SSF56059">
    <property type="entry name" value="Glutathione synthetase ATP-binding domain-like"/>
    <property type="match status" value="1"/>
</dbReference>
<evidence type="ECO:0000256" key="11">
    <source>
        <dbReference type="ARBA" id="ARBA00042864"/>
    </source>
</evidence>
<dbReference type="Gene3D" id="3.30.470.20">
    <property type="entry name" value="ATP-grasp fold, B domain"/>
    <property type="match status" value="1"/>
</dbReference>
<evidence type="ECO:0000313" key="14">
    <source>
        <dbReference type="EMBL" id="HHJ64727.1"/>
    </source>
</evidence>
<dbReference type="PROSITE" id="PS00184">
    <property type="entry name" value="GARS"/>
    <property type="match status" value="1"/>
</dbReference>
<dbReference type="InterPro" id="IPR037123">
    <property type="entry name" value="PRibGlycinamide_synth_C_sf"/>
</dbReference>
<evidence type="ECO:0000256" key="10">
    <source>
        <dbReference type="ARBA" id="ARBA00042242"/>
    </source>
</evidence>
<comment type="similarity">
    <text evidence="9">Belongs to the GARS family.</text>
</comment>
<sequence length="192" mass="21767">SPTPVIDEETERRIREEIIERTLAGLREEGIFFRGFLYAGLMVTEEGPKVLEFNVRLGDPEAQPILMRVKGDFLKTLLEFYEGGEVSLEEDERWAIDVVIASEGYPTNPRKGAVIEGLERLEGMEDVVVFHAGTDLRDGRVITSGGRVLNVCAYGNTLREAKERAYRAVSEVHFEGMHYRRDIGDRAFRFLG</sequence>
<dbReference type="EMBL" id="DRNB01000273">
    <property type="protein sequence ID" value="HHJ64727.1"/>
    <property type="molecule type" value="Genomic_DNA"/>
</dbReference>
<dbReference type="Pfam" id="PF01071">
    <property type="entry name" value="GARS_A"/>
    <property type="match status" value="1"/>
</dbReference>
<dbReference type="AlphaFoldDB" id="A0A7C5L7M2"/>
<evidence type="ECO:0000256" key="8">
    <source>
        <dbReference type="ARBA" id="ARBA00022840"/>
    </source>
</evidence>
<comment type="caution">
    <text evidence="14">The sequence shown here is derived from an EMBL/GenBank/DDBJ whole genome shotgun (WGS) entry which is preliminary data.</text>
</comment>
<organism evidence="14">
    <name type="scientific">Aquifex aeolicus</name>
    <dbReference type="NCBI Taxonomy" id="63363"/>
    <lineage>
        <taxon>Bacteria</taxon>
        <taxon>Pseudomonadati</taxon>
        <taxon>Aquificota</taxon>
        <taxon>Aquificia</taxon>
        <taxon>Aquificales</taxon>
        <taxon>Aquificaceae</taxon>
        <taxon>Aquifex</taxon>
    </lineage>
</organism>
<evidence type="ECO:0000256" key="3">
    <source>
        <dbReference type="ARBA" id="ARBA00005174"/>
    </source>
</evidence>
<dbReference type="EC" id="6.3.4.13" evidence="4"/>
<dbReference type="UniPathway" id="UPA00074">
    <property type="reaction ID" value="UER00125"/>
</dbReference>
<comment type="pathway">
    <text evidence="3">Purine metabolism; IMP biosynthesis via de novo pathway; N(1)-(5-phospho-D-ribosyl)glycinamide from 5-phospho-alpha-D-ribose 1-diphosphate: step 2/2.</text>
</comment>
<dbReference type="Proteomes" id="UP000885792">
    <property type="component" value="Unassembled WGS sequence"/>
</dbReference>
<comment type="cofactor">
    <cofactor evidence="2">
        <name>Mg(2+)</name>
        <dbReference type="ChEBI" id="CHEBI:18420"/>
    </cofactor>
</comment>
<comment type="cofactor">
    <cofactor evidence="1">
        <name>Mn(2+)</name>
        <dbReference type="ChEBI" id="CHEBI:29035"/>
    </cofactor>
</comment>
<dbReference type="Pfam" id="PF02843">
    <property type="entry name" value="GARS_C"/>
    <property type="match status" value="1"/>
</dbReference>
<feature type="non-terminal residue" evidence="14">
    <location>
        <position position="1"/>
    </location>
</feature>
<dbReference type="SUPFAM" id="SSF51246">
    <property type="entry name" value="Rudiment single hybrid motif"/>
    <property type="match status" value="1"/>
</dbReference>